<comment type="similarity">
    <text evidence="3">Belongs to the HARBI1 family.</text>
</comment>
<dbReference type="PANTHER" id="PTHR22930">
    <property type="match status" value="1"/>
</dbReference>
<keyword evidence="5" id="KW-0479">Metal-binding</keyword>
<dbReference type="InterPro" id="IPR045249">
    <property type="entry name" value="HARBI1-like"/>
</dbReference>
<sequence length="326" mass="37467">MAGWTNTLNLQLIRKNIARQNRQRRAVVALIYATWRRRVMMYTCLTTLLILASVDTTPVRQRCCRRFERNNGWWALVWNQYSDKRFTKTFRVSRPTFTFILDRIRHAIQHKTVNEEPISPECRLGICLYRLARGDYYYTIAEMVGLGVATVCLIVKEVTEAIIANLWNLSVEQHMPRTKEDFEGKILDMEELWQFPFCWAAIDGCHIPIKCPAGGLEACKEYHNFKNFYSVVLMAMVDSNYRFVWASCGFPGNSHDSIIFQSTELWNNITEKGAIPNIGETVGTTTIYPLILGDSAFPLQSWLMKPYTNASKNGDGGCIWANGGEF</sequence>
<name>A0A7D9DJG3_PARCT</name>
<proteinExistence type="inferred from homology"/>
<evidence type="ECO:0000256" key="1">
    <source>
        <dbReference type="ARBA" id="ARBA00001968"/>
    </source>
</evidence>
<keyword evidence="7" id="KW-0539">Nucleus</keyword>
<evidence type="ECO:0000256" key="6">
    <source>
        <dbReference type="ARBA" id="ARBA00022801"/>
    </source>
</evidence>
<dbReference type="PANTHER" id="PTHR22930:SF85">
    <property type="entry name" value="GH03217P-RELATED"/>
    <property type="match status" value="1"/>
</dbReference>
<dbReference type="AlphaFoldDB" id="A0A7D9DJG3"/>
<dbReference type="EMBL" id="CACRXK020000984">
    <property type="protein sequence ID" value="CAB3986235.1"/>
    <property type="molecule type" value="Genomic_DNA"/>
</dbReference>
<dbReference type="GO" id="GO:0046872">
    <property type="term" value="F:metal ion binding"/>
    <property type="evidence" value="ECO:0007669"/>
    <property type="project" value="UniProtKB-KW"/>
</dbReference>
<dbReference type="GO" id="GO:0004518">
    <property type="term" value="F:nuclease activity"/>
    <property type="evidence" value="ECO:0007669"/>
    <property type="project" value="UniProtKB-KW"/>
</dbReference>
<evidence type="ECO:0000256" key="3">
    <source>
        <dbReference type="ARBA" id="ARBA00006958"/>
    </source>
</evidence>
<evidence type="ECO:0000256" key="7">
    <source>
        <dbReference type="ARBA" id="ARBA00023242"/>
    </source>
</evidence>
<keyword evidence="9" id="KW-1185">Reference proteome</keyword>
<evidence type="ECO:0000256" key="2">
    <source>
        <dbReference type="ARBA" id="ARBA00004123"/>
    </source>
</evidence>
<comment type="subcellular location">
    <subcellularLocation>
        <location evidence="2">Nucleus</location>
    </subcellularLocation>
</comment>
<evidence type="ECO:0000313" key="9">
    <source>
        <dbReference type="Proteomes" id="UP001152795"/>
    </source>
</evidence>
<comment type="cofactor">
    <cofactor evidence="1">
        <name>a divalent metal cation</name>
        <dbReference type="ChEBI" id="CHEBI:60240"/>
    </cofactor>
</comment>
<comment type="caution">
    <text evidence="8">The sequence shown here is derived from an EMBL/GenBank/DDBJ whole genome shotgun (WGS) entry which is preliminary data.</text>
</comment>
<protein>
    <submittedName>
        <fullName evidence="8">Uncharacterized protein</fullName>
    </submittedName>
</protein>
<gene>
    <name evidence="8" type="ORF">PACLA_8A047183</name>
</gene>
<evidence type="ECO:0000256" key="4">
    <source>
        <dbReference type="ARBA" id="ARBA00022722"/>
    </source>
</evidence>
<keyword evidence="6" id="KW-0378">Hydrolase</keyword>
<dbReference type="GO" id="GO:0016787">
    <property type="term" value="F:hydrolase activity"/>
    <property type="evidence" value="ECO:0007669"/>
    <property type="project" value="UniProtKB-KW"/>
</dbReference>
<accession>A0A7D9DJG3</accession>
<evidence type="ECO:0000313" key="8">
    <source>
        <dbReference type="EMBL" id="CAB3986235.1"/>
    </source>
</evidence>
<dbReference type="Proteomes" id="UP001152795">
    <property type="component" value="Unassembled WGS sequence"/>
</dbReference>
<dbReference type="OrthoDB" id="5970828at2759"/>
<reference evidence="8" key="1">
    <citation type="submission" date="2020-04" db="EMBL/GenBank/DDBJ databases">
        <authorList>
            <person name="Alioto T."/>
            <person name="Alioto T."/>
            <person name="Gomez Garrido J."/>
        </authorList>
    </citation>
    <scope>NUCLEOTIDE SEQUENCE</scope>
    <source>
        <strain evidence="8">A484AB</strain>
    </source>
</reference>
<evidence type="ECO:0000256" key="5">
    <source>
        <dbReference type="ARBA" id="ARBA00022723"/>
    </source>
</evidence>
<dbReference type="Pfam" id="PF13359">
    <property type="entry name" value="DDE_Tnp_4"/>
    <property type="match status" value="1"/>
</dbReference>
<keyword evidence="4" id="KW-0540">Nuclease</keyword>
<dbReference type="GO" id="GO:0005634">
    <property type="term" value="C:nucleus"/>
    <property type="evidence" value="ECO:0007669"/>
    <property type="project" value="UniProtKB-SubCell"/>
</dbReference>
<dbReference type="InterPro" id="IPR027806">
    <property type="entry name" value="HARBI1_dom"/>
</dbReference>
<organism evidence="8 9">
    <name type="scientific">Paramuricea clavata</name>
    <name type="common">Red gorgonian</name>
    <name type="synonym">Violescent sea-whip</name>
    <dbReference type="NCBI Taxonomy" id="317549"/>
    <lineage>
        <taxon>Eukaryota</taxon>
        <taxon>Metazoa</taxon>
        <taxon>Cnidaria</taxon>
        <taxon>Anthozoa</taxon>
        <taxon>Octocorallia</taxon>
        <taxon>Malacalcyonacea</taxon>
        <taxon>Plexauridae</taxon>
        <taxon>Paramuricea</taxon>
    </lineage>
</organism>